<dbReference type="InterPro" id="IPR050229">
    <property type="entry name" value="GlpE_sulfurtransferase"/>
</dbReference>
<dbReference type="RefSeq" id="WP_007548036.1">
    <property type="nucleotide sequence ID" value="NZ_JAARPY010000009.1"/>
</dbReference>
<dbReference type="Gene3D" id="3.40.250.10">
    <property type="entry name" value="Rhodanese-like domain"/>
    <property type="match status" value="1"/>
</dbReference>
<feature type="domain" description="Rhodanese" evidence="1">
    <location>
        <begin position="15"/>
        <end position="98"/>
    </location>
</feature>
<gene>
    <name evidence="2" type="ORF">HB844_09555</name>
</gene>
<organism evidence="2 3">
    <name type="scientific">Listeria fleischmannii</name>
    <dbReference type="NCBI Taxonomy" id="1069827"/>
    <lineage>
        <taxon>Bacteria</taxon>
        <taxon>Bacillati</taxon>
        <taxon>Bacillota</taxon>
        <taxon>Bacilli</taxon>
        <taxon>Bacillales</taxon>
        <taxon>Listeriaceae</taxon>
        <taxon>Listeria</taxon>
    </lineage>
</organism>
<dbReference type="PROSITE" id="PS50206">
    <property type="entry name" value="RHODANESE_3"/>
    <property type="match status" value="1"/>
</dbReference>
<name>A0A841YFV9_9LIST</name>
<dbReference type="InterPro" id="IPR036873">
    <property type="entry name" value="Rhodanese-like_dom_sf"/>
</dbReference>
<dbReference type="PANTHER" id="PTHR43031:SF17">
    <property type="entry name" value="SULFURTRANSFERASE YTWF-RELATED"/>
    <property type="match status" value="1"/>
</dbReference>
<evidence type="ECO:0000313" key="2">
    <source>
        <dbReference type="EMBL" id="MBC1399113.1"/>
    </source>
</evidence>
<evidence type="ECO:0000259" key="1">
    <source>
        <dbReference type="PROSITE" id="PS50206"/>
    </source>
</evidence>
<dbReference type="Pfam" id="PF00581">
    <property type="entry name" value="Rhodanese"/>
    <property type="match status" value="1"/>
</dbReference>
<dbReference type="AlphaFoldDB" id="A0A841YFV9"/>
<dbReference type="SMART" id="SM00450">
    <property type="entry name" value="RHOD"/>
    <property type="match status" value="1"/>
</dbReference>
<dbReference type="PANTHER" id="PTHR43031">
    <property type="entry name" value="FAD-DEPENDENT OXIDOREDUCTASE"/>
    <property type="match status" value="1"/>
</dbReference>
<dbReference type="InterPro" id="IPR001763">
    <property type="entry name" value="Rhodanese-like_dom"/>
</dbReference>
<proteinExistence type="predicted"/>
<dbReference type="Proteomes" id="UP000571128">
    <property type="component" value="Unassembled WGS sequence"/>
</dbReference>
<reference evidence="2 3" key="1">
    <citation type="submission" date="2020-03" db="EMBL/GenBank/DDBJ databases">
        <title>Soil Listeria distribution.</title>
        <authorList>
            <person name="Liao J."/>
            <person name="Wiedmann M."/>
        </authorList>
    </citation>
    <scope>NUCLEOTIDE SEQUENCE [LARGE SCALE GENOMIC DNA]</scope>
    <source>
        <strain evidence="2 3">FSL L7-1645</strain>
    </source>
</reference>
<dbReference type="CDD" id="cd00158">
    <property type="entry name" value="RHOD"/>
    <property type="match status" value="1"/>
</dbReference>
<evidence type="ECO:0000313" key="3">
    <source>
        <dbReference type="Proteomes" id="UP000571128"/>
    </source>
</evidence>
<comment type="caution">
    <text evidence="2">The sequence shown here is derived from an EMBL/GenBank/DDBJ whole genome shotgun (WGS) entry which is preliminary data.</text>
</comment>
<dbReference type="SUPFAM" id="SSF52821">
    <property type="entry name" value="Rhodanese/Cell cycle control phosphatase"/>
    <property type="match status" value="1"/>
</dbReference>
<sequence>MYSSISNDEFYQKETREKLIVLDVREVDEFQRGHIPSSKNLPLSELGNRYHELDKGTVYYIICQFGGRSARACDFLSNKGLDVKNVMGGMSSWKGEVV</sequence>
<accession>A0A841YFV9</accession>
<protein>
    <submittedName>
        <fullName evidence="2">Rhodanese-like domain-containing protein</fullName>
    </submittedName>
</protein>
<dbReference type="EMBL" id="JAARPY010000009">
    <property type="protein sequence ID" value="MBC1399113.1"/>
    <property type="molecule type" value="Genomic_DNA"/>
</dbReference>